<evidence type="ECO:0000313" key="2">
    <source>
        <dbReference type="Proteomes" id="UP001597301"/>
    </source>
</evidence>
<dbReference type="EMBL" id="JBHUEO010000037">
    <property type="protein sequence ID" value="MFD1707545.1"/>
    <property type="molecule type" value="Genomic_DNA"/>
</dbReference>
<protein>
    <submittedName>
        <fullName evidence="1">Uncharacterized protein</fullName>
    </submittedName>
</protein>
<gene>
    <name evidence="1" type="ORF">ACFSCZ_12505</name>
</gene>
<keyword evidence="2" id="KW-1185">Reference proteome</keyword>
<organism evidence="1 2">
    <name type="scientific">Siminovitchia sediminis</name>
    <dbReference type="NCBI Taxonomy" id="1274353"/>
    <lineage>
        <taxon>Bacteria</taxon>
        <taxon>Bacillati</taxon>
        <taxon>Bacillota</taxon>
        <taxon>Bacilli</taxon>
        <taxon>Bacillales</taxon>
        <taxon>Bacillaceae</taxon>
        <taxon>Siminovitchia</taxon>
    </lineage>
</organism>
<proteinExistence type="predicted"/>
<sequence length="98" mass="10800">MKITVEQNGKQMDAVLGLIKEIRGETVVFSIIGKEVAVNAAGSTVNNLRKIIEENETALIPIHMETKSILLEAKVPENLLDELAGTGENQDQMLEERK</sequence>
<reference evidence="2" key="1">
    <citation type="journal article" date="2019" name="Int. J. Syst. Evol. Microbiol.">
        <title>The Global Catalogue of Microorganisms (GCM) 10K type strain sequencing project: providing services to taxonomists for standard genome sequencing and annotation.</title>
        <authorList>
            <consortium name="The Broad Institute Genomics Platform"/>
            <consortium name="The Broad Institute Genome Sequencing Center for Infectious Disease"/>
            <person name="Wu L."/>
            <person name="Ma J."/>
        </authorList>
    </citation>
    <scope>NUCLEOTIDE SEQUENCE [LARGE SCALE GENOMIC DNA]</scope>
    <source>
        <strain evidence="2">CGMCC 1.12295</strain>
    </source>
</reference>
<dbReference type="RefSeq" id="WP_380774261.1">
    <property type="nucleotide sequence ID" value="NZ_JBHUEO010000037.1"/>
</dbReference>
<comment type="caution">
    <text evidence="1">The sequence shown here is derived from an EMBL/GenBank/DDBJ whole genome shotgun (WGS) entry which is preliminary data.</text>
</comment>
<evidence type="ECO:0000313" key="1">
    <source>
        <dbReference type="EMBL" id="MFD1707545.1"/>
    </source>
</evidence>
<name>A0ABW4KMU0_9BACI</name>
<accession>A0ABW4KMU0</accession>
<dbReference type="Proteomes" id="UP001597301">
    <property type="component" value="Unassembled WGS sequence"/>
</dbReference>